<name>A0AB40C5W0_DIOCR</name>
<keyword evidence="3" id="KW-1185">Reference proteome</keyword>
<proteinExistence type="predicted"/>
<sequence>MGLMFRVRVSSFFAGAAAASVAGFFFFYKDYKLAQDAIFRQVRGTHLSLEDRYEHLDKRLTALEKQNEAETAIAVEAS</sequence>
<dbReference type="RefSeq" id="XP_039135160.1">
    <property type="nucleotide sequence ID" value="XM_039279226.1"/>
</dbReference>
<dbReference type="PANTHER" id="PTHR34970:SF2">
    <property type="entry name" value="ABC TRANSPORTER A FAMILY PROTEIN"/>
    <property type="match status" value="1"/>
</dbReference>
<evidence type="ECO:0000256" key="1">
    <source>
        <dbReference type="SAM" id="Coils"/>
    </source>
</evidence>
<feature type="coiled-coil region" evidence="1">
    <location>
        <begin position="46"/>
        <end position="73"/>
    </location>
</feature>
<dbReference type="AlphaFoldDB" id="A0AB40C5W0"/>
<dbReference type="Proteomes" id="UP001515500">
    <property type="component" value="Chromosome 11"/>
</dbReference>
<keyword evidence="2" id="KW-0472">Membrane</keyword>
<reference evidence="4" key="1">
    <citation type="submission" date="2025-08" db="UniProtKB">
        <authorList>
            <consortium name="RefSeq"/>
        </authorList>
    </citation>
    <scope>IDENTIFICATION</scope>
</reference>
<feature type="transmembrane region" description="Helical" evidence="2">
    <location>
        <begin position="12"/>
        <end position="28"/>
    </location>
</feature>
<protein>
    <submittedName>
        <fullName evidence="4">Uncharacterized protein LOC120272404</fullName>
    </submittedName>
</protein>
<keyword evidence="1" id="KW-0175">Coiled coil</keyword>
<organism evidence="3 4">
    <name type="scientific">Dioscorea cayennensis subsp. rotundata</name>
    <name type="common">White Guinea yam</name>
    <name type="synonym">Dioscorea rotundata</name>
    <dbReference type="NCBI Taxonomy" id="55577"/>
    <lineage>
        <taxon>Eukaryota</taxon>
        <taxon>Viridiplantae</taxon>
        <taxon>Streptophyta</taxon>
        <taxon>Embryophyta</taxon>
        <taxon>Tracheophyta</taxon>
        <taxon>Spermatophyta</taxon>
        <taxon>Magnoliopsida</taxon>
        <taxon>Liliopsida</taxon>
        <taxon>Dioscoreales</taxon>
        <taxon>Dioscoreaceae</taxon>
        <taxon>Dioscorea</taxon>
    </lineage>
</organism>
<dbReference type="PANTHER" id="PTHR34970">
    <property type="entry name" value="ABC TRANSPORTER A FAMILY PROTEIN"/>
    <property type="match status" value="1"/>
</dbReference>
<evidence type="ECO:0000313" key="3">
    <source>
        <dbReference type="Proteomes" id="UP001515500"/>
    </source>
</evidence>
<dbReference type="GeneID" id="120272404"/>
<evidence type="ECO:0000256" key="2">
    <source>
        <dbReference type="SAM" id="Phobius"/>
    </source>
</evidence>
<evidence type="ECO:0000313" key="4">
    <source>
        <dbReference type="RefSeq" id="XP_039135160.1"/>
    </source>
</evidence>
<keyword evidence="2" id="KW-0812">Transmembrane</keyword>
<accession>A0AB40C5W0</accession>
<gene>
    <name evidence="4" type="primary">LOC120272404</name>
</gene>
<keyword evidence="2" id="KW-1133">Transmembrane helix</keyword>